<dbReference type="Gene3D" id="3.30.300.30">
    <property type="match status" value="1"/>
</dbReference>
<dbReference type="InterPro" id="IPR045851">
    <property type="entry name" value="AMP-bd_C_sf"/>
</dbReference>
<accession>A0A402ATR4</accession>
<keyword evidence="2" id="KW-0597">Phosphoprotein</keyword>
<dbReference type="InterPro" id="IPR028154">
    <property type="entry name" value="AMP-dep_Lig_C"/>
</dbReference>
<gene>
    <name evidence="4" type="ORF">KDK_62740</name>
</gene>
<evidence type="ECO:0000313" key="4">
    <source>
        <dbReference type="EMBL" id="GCE22474.1"/>
    </source>
</evidence>
<sequence length="126" mass="14114">MSQIKGRVDDMLIIRGINVFPGEIERILLGFAELAPYYQILLEREHTLDTAVVQTEVTPAVQATIATQGSDSASWPHDEQVQHLQKRIAQALYAELHLHINVQLQPAGTLPRSEGKAIRVIDRRPT</sequence>
<dbReference type="SUPFAM" id="SSF56801">
    <property type="entry name" value="Acetyl-CoA synthetase-like"/>
    <property type="match status" value="1"/>
</dbReference>
<dbReference type="AlphaFoldDB" id="A0A402ATR4"/>
<evidence type="ECO:0000256" key="2">
    <source>
        <dbReference type="ARBA" id="ARBA00022553"/>
    </source>
</evidence>
<proteinExistence type="predicted"/>
<organism evidence="4 5">
    <name type="scientific">Dictyobacter kobayashii</name>
    <dbReference type="NCBI Taxonomy" id="2014872"/>
    <lineage>
        <taxon>Bacteria</taxon>
        <taxon>Bacillati</taxon>
        <taxon>Chloroflexota</taxon>
        <taxon>Ktedonobacteria</taxon>
        <taxon>Ktedonobacterales</taxon>
        <taxon>Dictyobacteraceae</taxon>
        <taxon>Dictyobacter</taxon>
    </lineage>
</organism>
<evidence type="ECO:0000313" key="5">
    <source>
        <dbReference type="Proteomes" id="UP000287188"/>
    </source>
</evidence>
<name>A0A402ATR4_9CHLR</name>
<dbReference type="PANTHER" id="PTHR43439:SF2">
    <property type="entry name" value="ENZYME, PUTATIVE (JCVI)-RELATED"/>
    <property type="match status" value="1"/>
</dbReference>
<comment type="caution">
    <text evidence="4">The sequence shown here is derived from an EMBL/GenBank/DDBJ whole genome shotgun (WGS) entry which is preliminary data.</text>
</comment>
<keyword evidence="5" id="KW-1185">Reference proteome</keyword>
<protein>
    <recommendedName>
        <fullName evidence="3">AMP-dependent ligase C-terminal domain-containing protein</fullName>
    </recommendedName>
</protein>
<keyword evidence="1" id="KW-0596">Phosphopantetheine</keyword>
<reference evidence="5" key="1">
    <citation type="submission" date="2018-12" db="EMBL/GenBank/DDBJ databases">
        <title>Tengunoibacter tsumagoiensis gen. nov., sp. nov., Dictyobacter kobayashii sp. nov., D. alpinus sp. nov., and D. joshuensis sp. nov. and description of Dictyobacteraceae fam. nov. within the order Ktedonobacterales isolated from Tengu-no-mugimeshi.</title>
        <authorList>
            <person name="Wang C.M."/>
            <person name="Zheng Y."/>
            <person name="Sakai Y."/>
            <person name="Toyoda A."/>
            <person name="Minakuchi Y."/>
            <person name="Abe K."/>
            <person name="Yokota A."/>
            <person name="Yabe S."/>
        </authorList>
    </citation>
    <scope>NUCLEOTIDE SEQUENCE [LARGE SCALE GENOMIC DNA]</scope>
    <source>
        <strain evidence="5">Uno11</strain>
    </source>
</reference>
<evidence type="ECO:0000259" key="3">
    <source>
        <dbReference type="Pfam" id="PF14535"/>
    </source>
</evidence>
<dbReference type="Proteomes" id="UP000287188">
    <property type="component" value="Unassembled WGS sequence"/>
</dbReference>
<dbReference type="EMBL" id="BIFS01000002">
    <property type="protein sequence ID" value="GCE22474.1"/>
    <property type="molecule type" value="Genomic_DNA"/>
</dbReference>
<dbReference type="Pfam" id="PF14535">
    <property type="entry name" value="AMP-binding_C_2"/>
    <property type="match status" value="1"/>
</dbReference>
<evidence type="ECO:0000256" key="1">
    <source>
        <dbReference type="ARBA" id="ARBA00022450"/>
    </source>
</evidence>
<feature type="domain" description="AMP-dependent ligase C-terminal" evidence="3">
    <location>
        <begin position="16"/>
        <end position="124"/>
    </location>
</feature>
<dbReference type="PANTHER" id="PTHR43439">
    <property type="entry name" value="PHENYLACETATE-COENZYME A LIGASE"/>
    <property type="match status" value="1"/>
</dbReference>
<dbReference type="InterPro" id="IPR051414">
    <property type="entry name" value="Adenylate-forming_Reductase"/>
</dbReference>